<keyword evidence="2" id="KW-1185">Reference proteome</keyword>
<dbReference type="EMBL" id="CM042038">
    <property type="protein sequence ID" value="KAI3732414.1"/>
    <property type="molecule type" value="Genomic_DNA"/>
</dbReference>
<organism evidence="1 2">
    <name type="scientific">Smallanthus sonchifolius</name>
    <dbReference type="NCBI Taxonomy" id="185202"/>
    <lineage>
        <taxon>Eukaryota</taxon>
        <taxon>Viridiplantae</taxon>
        <taxon>Streptophyta</taxon>
        <taxon>Embryophyta</taxon>
        <taxon>Tracheophyta</taxon>
        <taxon>Spermatophyta</taxon>
        <taxon>Magnoliopsida</taxon>
        <taxon>eudicotyledons</taxon>
        <taxon>Gunneridae</taxon>
        <taxon>Pentapetalae</taxon>
        <taxon>asterids</taxon>
        <taxon>campanulids</taxon>
        <taxon>Asterales</taxon>
        <taxon>Asteraceae</taxon>
        <taxon>Asteroideae</taxon>
        <taxon>Heliantheae alliance</taxon>
        <taxon>Millerieae</taxon>
        <taxon>Smallanthus</taxon>
    </lineage>
</organism>
<reference evidence="2" key="1">
    <citation type="journal article" date="2022" name="Mol. Ecol. Resour.">
        <title>The genomes of chicory, endive, great burdock and yacon provide insights into Asteraceae palaeo-polyploidization history and plant inulin production.</title>
        <authorList>
            <person name="Fan W."/>
            <person name="Wang S."/>
            <person name="Wang H."/>
            <person name="Wang A."/>
            <person name="Jiang F."/>
            <person name="Liu H."/>
            <person name="Zhao H."/>
            <person name="Xu D."/>
            <person name="Zhang Y."/>
        </authorList>
    </citation>
    <scope>NUCLEOTIDE SEQUENCE [LARGE SCALE GENOMIC DNA]</scope>
    <source>
        <strain evidence="2">cv. Yunnan</strain>
    </source>
</reference>
<sequence length="402" mass="46275">MADFEPTPLKTLAITTRCSDDDFELLHVRQPRDLKQIFNLISFEFHMMTIFIYVVTRYKCAACFQQFKKKEHLVAHMKISHHSVHQPKCGVCQKHCKSFESLWEHISSPLAKAHCSSIFSQYGCQLCMEVFESPIILGEHKDQCLLTAPACLGTINIPHITYESLEDENYIGKCLEAVAIDCQMVGCGSDGSLDLLARACLVDEEENIIFHTYVEPQISVTDYRYELTGLTEEHLIDAMPLKEVQEKISQILYNGESIGKERLDGGKAKLLVDHNLEHDLDCLLMSYPEKLLRDTATCRPLMKTNLVSHSLKYLTKTYLGYDIRLGTHDIYQDCVSVMRLYKRMRSQEHQDDKTATSCTKQNRTFDYRTSKDLEDMSPDKLFQISTPNYRCWCLDSRPQDPP</sequence>
<evidence type="ECO:0000313" key="1">
    <source>
        <dbReference type="EMBL" id="KAI3732414.1"/>
    </source>
</evidence>
<dbReference type="Proteomes" id="UP001056120">
    <property type="component" value="Linkage Group LG21"/>
</dbReference>
<evidence type="ECO:0000313" key="2">
    <source>
        <dbReference type="Proteomes" id="UP001056120"/>
    </source>
</evidence>
<name>A0ACB9CDR8_9ASTR</name>
<protein>
    <submittedName>
        <fullName evidence="1">Uncharacterized protein</fullName>
    </submittedName>
</protein>
<gene>
    <name evidence="1" type="ORF">L1987_63619</name>
</gene>
<comment type="caution">
    <text evidence="1">The sequence shown here is derived from an EMBL/GenBank/DDBJ whole genome shotgun (WGS) entry which is preliminary data.</text>
</comment>
<accession>A0ACB9CDR8</accession>
<proteinExistence type="predicted"/>
<reference evidence="1 2" key="2">
    <citation type="journal article" date="2022" name="Mol. Ecol. Resour.">
        <title>The genomes of chicory, endive, great burdock and yacon provide insights into Asteraceae paleo-polyploidization history and plant inulin production.</title>
        <authorList>
            <person name="Fan W."/>
            <person name="Wang S."/>
            <person name="Wang H."/>
            <person name="Wang A."/>
            <person name="Jiang F."/>
            <person name="Liu H."/>
            <person name="Zhao H."/>
            <person name="Xu D."/>
            <person name="Zhang Y."/>
        </authorList>
    </citation>
    <scope>NUCLEOTIDE SEQUENCE [LARGE SCALE GENOMIC DNA]</scope>
    <source>
        <strain evidence="2">cv. Yunnan</strain>
        <tissue evidence="1">Leaves</tissue>
    </source>
</reference>